<sequence length="342" mass="37178">MARRRAALPWALPFEQMLGAWGRMPVRIAGAATRAQMSKVSEAVSDAVDEHRRPPAGPGDWISGVAMAPSGLRRFQLYRPPGIAFHEKLPLMVMLHGCHQSAKAFAESTRMNALADRERFLVLYPEQDRRANSQGCWNWYETRSGLAQAEAQIVMAAVQQAILLYPVDRERVALAGLSAGASMAALLAMKYPDRFKAVAMHSGVPPGTASSTATALRAMRHGHRPAALPDGTDATRWPPLIVIHGDADRVVSSRNAASTAEFWAEASGARPAAPRRVQRGQRHAMTVTDYKLRGRTRASLCEVGSLGHAWSGGAAKHPFSDARGPDASRLVWAFASRQFDTD</sequence>
<organism evidence="3 4">
    <name type="scientific">Piscinibacter gummiphilus</name>
    <dbReference type="NCBI Taxonomy" id="946333"/>
    <lineage>
        <taxon>Bacteria</taxon>
        <taxon>Pseudomonadati</taxon>
        <taxon>Pseudomonadota</taxon>
        <taxon>Betaproteobacteria</taxon>
        <taxon>Burkholderiales</taxon>
        <taxon>Sphaerotilaceae</taxon>
        <taxon>Piscinibacter</taxon>
    </lineage>
</organism>
<keyword evidence="2" id="KW-0378">Hydrolase</keyword>
<dbReference type="EMBL" id="CP015118">
    <property type="protein sequence ID" value="ARN19938.1"/>
    <property type="molecule type" value="Genomic_DNA"/>
</dbReference>
<name>A0A1W6L719_9BURK</name>
<dbReference type="PANTHER" id="PTHR43037">
    <property type="entry name" value="UNNAMED PRODUCT-RELATED"/>
    <property type="match status" value="1"/>
</dbReference>
<dbReference type="SUPFAM" id="SSF53474">
    <property type="entry name" value="alpha/beta-Hydrolases"/>
    <property type="match status" value="1"/>
</dbReference>
<dbReference type="NCBIfam" id="TIGR01840">
    <property type="entry name" value="esterase_phb"/>
    <property type="match status" value="1"/>
</dbReference>
<evidence type="ECO:0000313" key="4">
    <source>
        <dbReference type="Proteomes" id="UP000193427"/>
    </source>
</evidence>
<keyword evidence="1" id="KW-0732">Signal</keyword>
<dbReference type="InterPro" id="IPR010126">
    <property type="entry name" value="Esterase_phb"/>
</dbReference>
<dbReference type="OrthoDB" id="9767239at2"/>
<dbReference type="InterPro" id="IPR050955">
    <property type="entry name" value="Plant_Biomass_Hydrol_Est"/>
</dbReference>
<dbReference type="InterPro" id="IPR029058">
    <property type="entry name" value="AB_hydrolase_fold"/>
</dbReference>
<dbReference type="STRING" id="946333.A4W93_08435"/>
<protein>
    <submittedName>
        <fullName evidence="3">Phospholipase</fullName>
    </submittedName>
</protein>
<dbReference type="RefSeq" id="WP_085750209.1">
    <property type="nucleotide sequence ID" value="NZ_BSPR01000008.1"/>
</dbReference>
<proteinExistence type="predicted"/>
<evidence type="ECO:0000256" key="2">
    <source>
        <dbReference type="ARBA" id="ARBA00022801"/>
    </source>
</evidence>
<dbReference type="Pfam" id="PF10503">
    <property type="entry name" value="Esterase_PHB"/>
    <property type="match status" value="1"/>
</dbReference>
<dbReference type="GO" id="GO:0005576">
    <property type="term" value="C:extracellular region"/>
    <property type="evidence" value="ECO:0007669"/>
    <property type="project" value="InterPro"/>
</dbReference>
<dbReference type="Gene3D" id="3.40.50.1820">
    <property type="entry name" value="alpha/beta hydrolase"/>
    <property type="match status" value="1"/>
</dbReference>
<keyword evidence="4" id="KW-1185">Reference proteome</keyword>
<evidence type="ECO:0000313" key="3">
    <source>
        <dbReference type="EMBL" id="ARN19938.1"/>
    </source>
</evidence>
<evidence type="ECO:0000256" key="1">
    <source>
        <dbReference type="ARBA" id="ARBA00022729"/>
    </source>
</evidence>
<accession>A0A1W6L719</accession>
<dbReference type="AlphaFoldDB" id="A0A1W6L719"/>
<gene>
    <name evidence="3" type="ORF">A4W93_08435</name>
</gene>
<dbReference type="Proteomes" id="UP000193427">
    <property type="component" value="Chromosome"/>
</dbReference>
<dbReference type="PANTHER" id="PTHR43037:SF1">
    <property type="entry name" value="BLL1128 PROTEIN"/>
    <property type="match status" value="1"/>
</dbReference>
<dbReference type="KEGG" id="rgu:A4W93_08435"/>
<reference evidence="3 4" key="1">
    <citation type="submission" date="2016-04" db="EMBL/GenBank/DDBJ databases">
        <title>Complete genome sequence of natural rubber-degrading, novel Gram-negative bacterium, Rhizobacter gummiphilus strain NS21.</title>
        <authorList>
            <person name="Tabata M."/>
            <person name="Kasai D."/>
            <person name="Fukuda M."/>
        </authorList>
    </citation>
    <scope>NUCLEOTIDE SEQUENCE [LARGE SCALE GENOMIC DNA]</scope>
    <source>
        <strain evidence="3 4">NS21</strain>
    </source>
</reference>
<dbReference type="GO" id="GO:0016787">
    <property type="term" value="F:hydrolase activity"/>
    <property type="evidence" value="ECO:0007669"/>
    <property type="project" value="UniProtKB-KW"/>
</dbReference>